<dbReference type="Gene3D" id="3.90.1200.10">
    <property type="match status" value="1"/>
</dbReference>
<reference evidence="2 3" key="1">
    <citation type="submission" date="2024-01" db="EMBL/GenBank/DDBJ databases">
        <authorList>
            <person name="Allen C."/>
            <person name="Tagirdzhanova G."/>
        </authorList>
    </citation>
    <scope>NUCLEOTIDE SEQUENCE [LARGE SCALE GENOMIC DNA]</scope>
</reference>
<feature type="domain" description="Aminoglycoside phosphotransferase" evidence="1">
    <location>
        <begin position="112"/>
        <end position="313"/>
    </location>
</feature>
<dbReference type="EMBL" id="CAWUHC010000158">
    <property type="protein sequence ID" value="CAK7236410.1"/>
    <property type="molecule type" value="Genomic_DNA"/>
</dbReference>
<dbReference type="Proteomes" id="UP001642406">
    <property type="component" value="Unassembled WGS sequence"/>
</dbReference>
<proteinExistence type="predicted"/>
<name>A0ABP0CWA7_9PEZI</name>
<evidence type="ECO:0000313" key="3">
    <source>
        <dbReference type="Proteomes" id="UP001642406"/>
    </source>
</evidence>
<organism evidence="2 3">
    <name type="scientific">Sporothrix bragantina</name>
    <dbReference type="NCBI Taxonomy" id="671064"/>
    <lineage>
        <taxon>Eukaryota</taxon>
        <taxon>Fungi</taxon>
        <taxon>Dikarya</taxon>
        <taxon>Ascomycota</taxon>
        <taxon>Pezizomycotina</taxon>
        <taxon>Sordariomycetes</taxon>
        <taxon>Sordariomycetidae</taxon>
        <taxon>Ophiostomatales</taxon>
        <taxon>Ophiostomataceae</taxon>
        <taxon>Sporothrix</taxon>
    </lineage>
</organism>
<dbReference type="Pfam" id="PF01636">
    <property type="entry name" value="APH"/>
    <property type="match status" value="1"/>
</dbReference>
<evidence type="ECO:0000313" key="2">
    <source>
        <dbReference type="EMBL" id="CAK7236410.1"/>
    </source>
</evidence>
<sequence>MAVRAQAIEKIKRCFAAEQANPPVPHKYGDIPVTYEAVTAEWLTSTLARDARPGTFVQKFTLGPRDTGSFNRRRILLEWTGPDADTMPKSVFCKAAQDLVNRIMLSNGGTLSELAFYRHVRPRLPSTIATAEALFAGYDPDSWASIIVMQDMPTATFCSYETVLSKEQFCEQFELLAQLHGRFYASTEPFFGDLITFQQRFNNLVANLDYENSCCNGFRAAQPQIPPRLFAREAEVWPATVKCVERNGALTPRLIHGDVHLGNWFITPDHHMGLTDWQVLSCGHWSRDLAYVLGTGVSVERRREWEKEMVEVYVAAHAKAGGPTVSVDEAWLELRRQSLAALAYWTCTLTPSASMPDMQPEAPTREFIKRLSALVDDHDALDAFEGL</sequence>
<protein>
    <recommendedName>
        <fullName evidence="1">Aminoglycoside phosphotransferase domain-containing protein</fullName>
    </recommendedName>
</protein>
<accession>A0ABP0CWA7</accession>
<dbReference type="PANTHER" id="PTHR11012">
    <property type="entry name" value="PROTEIN KINASE-LIKE DOMAIN-CONTAINING"/>
    <property type="match status" value="1"/>
</dbReference>
<dbReference type="InterPro" id="IPR002575">
    <property type="entry name" value="Aminoglycoside_PTrfase"/>
</dbReference>
<dbReference type="PANTHER" id="PTHR11012:SF30">
    <property type="entry name" value="PROTEIN KINASE-LIKE DOMAIN-CONTAINING"/>
    <property type="match status" value="1"/>
</dbReference>
<dbReference type="SUPFAM" id="SSF56112">
    <property type="entry name" value="Protein kinase-like (PK-like)"/>
    <property type="match status" value="1"/>
</dbReference>
<gene>
    <name evidence="2" type="ORF">SBRCBS47491_009627</name>
</gene>
<comment type="caution">
    <text evidence="2">The sequence shown here is derived from an EMBL/GenBank/DDBJ whole genome shotgun (WGS) entry which is preliminary data.</text>
</comment>
<keyword evidence="3" id="KW-1185">Reference proteome</keyword>
<dbReference type="InterPro" id="IPR011009">
    <property type="entry name" value="Kinase-like_dom_sf"/>
</dbReference>
<evidence type="ECO:0000259" key="1">
    <source>
        <dbReference type="Pfam" id="PF01636"/>
    </source>
</evidence>